<gene>
    <name evidence="2" type="ORF">FHX64_001249</name>
</gene>
<keyword evidence="3" id="KW-1185">Reference proteome</keyword>
<organism evidence="2 3">
    <name type="scientific">Microbacter margulisiae</name>
    <dbReference type="NCBI Taxonomy" id="1350067"/>
    <lineage>
        <taxon>Bacteria</taxon>
        <taxon>Pseudomonadati</taxon>
        <taxon>Bacteroidota</taxon>
        <taxon>Bacteroidia</taxon>
        <taxon>Bacteroidales</taxon>
        <taxon>Porphyromonadaceae</taxon>
        <taxon>Microbacter</taxon>
    </lineage>
</organism>
<comment type="caution">
    <text evidence="2">The sequence shown here is derived from an EMBL/GenBank/DDBJ whole genome shotgun (WGS) entry which is preliminary data.</text>
</comment>
<accession>A0A7W5H267</accession>
<name>A0A7W5H267_9PORP</name>
<protein>
    <submittedName>
        <fullName evidence="2">Uncharacterized protein</fullName>
    </submittedName>
</protein>
<evidence type="ECO:0000313" key="3">
    <source>
        <dbReference type="Proteomes" id="UP000544222"/>
    </source>
</evidence>
<dbReference type="AlphaFoldDB" id="A0A7W5H267"/>
<dbReference type="Proteomes" id="UP000544222">
    <property type="component" value="Unassembled WGS sequence"/>
</dbReference>
<evidence type="ECO:0000313" key="2">
    <source>
        <dbReference type="EMBL" id="MBB3187086.1"/>
    </source>
</evidence>
<evidence type="ECO:0000256" key="1">
    <source>
        <dbReference type="SAM" id="MobiDB-lite"/>
    </source>
</evidence>
<sequence length="33" mass="3553">MKTLQGGEDQKIKKGCSPATFLGQNIPSYKRGA</sequence>
<proteinExistence type="predicted"/>
<feature type="region of interest" description="Disordered" evidence="1">
    <location>
        <begin position="1"/>
        <end position="33"/>
    </location>
</feature>
<dbReference type="EMBL" id="JACHYB010000001">
    <property type="protein sequence ID" value="MBB3187086.1"/>
    <property type="molecule type" value="Genomic_DNA"/>
</dbReference>
<reference evidence="2 3" key="1">
    <citation type="submission" date="2020-08" db="EMBL/GenBank/DDBJ databases">
        <title>Genomic Encyclopedia of Type Strains, Phase IV (KMG-IV): sequencing the most valuable type-strain genomes for metagenomic binning, comparative biology and taxonomic classification.</title>
        <authorList>
            <person name="Goeker M."/>
        </authorList>
    </citation>
    <scope>NUCLEOTIDE SEQUENCE [LARGE SCALE GENOMIC DNA]</scope>
    <source>
        <strain evidence="2 3">DSM 27471</strain>
    </source>
</reference>